<accession>A0AAD7BEL7</accession>
<feature type="signal peptide" evidence="3">
    <location>
        <begin position="1"/>
        <end position="15"/>
    </location>
</feature>
<evidence type="ECO:0000313" key="5">
    <source>
        <dbReference type="Proteomes" id="UP001221142"/>
    </source>
</evidence>
<feature type="compositionally biased region" description="Low complexity" evidence="1">
    <location>
        <begin position="175"/>
        <end position="187"/>
    </location>
</feature>
<feature type="compositionally biased region" description="Polar residues" evidence="1">
    <location>
        <begin position="145"/>
        <end position="154"/>
    </location>
</feature>
<reference evidence="4" key="1">
    <citation type="submission" date="2023-03" db="EMBL/GenBank/DDBJ databases">
        <title>Massive genome expansion in bonnet fungi (Mycena s.s.) driven by repeated elements and novel gene families across ecological guilds.</title>
        <authorList>
            <consortium name="Lawrence Berkeley National Laboratory"/>
            <person name="Harder C.B."/>
            <person name="Miyauchi S."/>
            <person name="Viragh M."/>
            <person name="Kuo A."/>
            <person name="Thoen E."/>
            <person name="Andreopoulos B."/>
            <person name="Lu D."/>
            <person name="Skrede I."/>
            <person name="Drula E."/>
            <person name="Henrissat B."/>
            <person name="Morin E."/>
            <person name="Kohler A."/>
            <person name="Barry K."/>
            <person name="LaButti K."/>
            <person name="Morin E."/>
            <person name="Salamov A."/>
            <person name="Lipzen A."/>
            <person name="Mereny Z."/>
            <person name="Hegedus B."/>
            <person name="Baldrian P."/>
            <person name="Stursova M."/>
            <person name="Weitz H."/>
            <person name="Taylor A."/>
            <person name="Grigoriev I.V."/>
            <person name="Nagy L.G."/>
            <person name="Martin F."/>
            <person name="Kauserud H."/>
        </authorList>
    </citation>
    <scope>NUCLEOTIDE SEQUENCE</scope>
    <source>
        <strain evidence="4">9284</strain>
    </source>
</reference>
<dbReference type="AlphaFoldDB" id="A0AAD7BEL7"/>
<keyword evidence="5" id="KW-1185">Reference proteome</keyword>
<evidence type="ECO:0000256" key="2">
    <source>
        <dbReference type="SAM" id="Phobius"/>
    </source>
</evidence>
<keyword evidence="2" id="KW-0472">Membrane</keyword>
<keyword evidence="3" id="KW-0732">Signal</keyword>
<sequence length="222" mass="24291">MILATLLASSIYTLSASIQAAAYAMLVLNDTSTAVPAFFLSNSTSPADPMSDKRSRGGHQWKLGMILFWLLLVGIGLYLLIPMVRIVLDKHGIHACDWIRRQWAAGSRRLPQSGNANGTPRSIVELIFPPQCVRRLRNADPSVLPSHQTPQRTPIPNHPSAMAIPLEARQPPPGRSLSNNLPRSSSPTSLAGSEWSDSSTIAPEPDPQPRRPFLRESTYMPA</sequence>
<proteinExistence type="predicted"/>
<gene>
    <name evidence="4" type="ORF">FB45DRAFT_931775</name>
</gene>
<keyword evidence="2" id="KW-1133">Transmembrane helix</keyword>
<dbReference type="EMBL" id="JARKIF010000019">
    <property type="protein sequence ID" value="KAJ7618493.1"/>
    <property type="molecule type" value="Genomic_DNA"/>
</dbReference>
<feature type="chain" id="PRO_5042104558" evidence="3">
    <location>
        <begin position="16"/>
        <end position="222"/>
    </location>
</feature>
<keyword evidence="2" id="KW-0812">Transmembrane</keyword>
<feature type="region of interest" description="Disordered" evidence="1">
    <location>
        <begin position="141"/>
        <end position="222"/>
    </location>
</feature>
<evidence type="ECO:0000256" key="3">
    <source>
        <dbReference type="SAM" id="SignalP"/>
    </source>
</evidence>
<feature type="compositionally biased region" description="Polar residues" evidence="1">
    <location>
        <begin position="188"/>
        <end position="201"/>
    </location>
</feature>
<dbReference type="Proteomes" id="UP001221142">
    <property type="component" value="Unassembled WGS sequence"/>
</dbReference>
<evidence type="ECO:0000313" key="4">
    <source>
        <dbReference type="EMBL" id="KAJ7618493.1"/>
    </source>
</evidence>
<protein>
    <submittedName>
        <fullName evidence="4">Uncharacterized protein</fullName>
    </submittedName>
</protein>
<name>A0AAD7BEL7_9AGAR</name>
<organism evidence="4 5">
    <name type="scientific">Roridomyces roridus</name>
    <dbReference type="NCBI Taxonomy" id="1738132"/>
    <lineage>
        <taxon>Eukaryota</taxon>
        <taxon>Fungi</taxon>
        <taxon>Dikarya</taxon>
        <taxon>Basidiomycota</taxon>
        <taxon>Agaricomycotina</taxon>
        <taxon>Agaricomycetes</taxon>
        <taxon>Agaricomycetidae</taxon>
        <taxon>Agaricales</taxon>
        <taxon>Marasmiineae</taxon>
        <taxon>Mycenaceae</taxon>
        <taxon>Roridomyces</taxon>
    </lineage>
</organism>
<evidence type="ECO:0000256" key="1">
    <source>
        <dbReference type="SAM" id="MobiDB-lite"/>
    </source>
</evidence>
<feature type="transmembrane region" description="Helical" evidence="2">
    <location>
        <begin position="61"/>
        <end position="81"/>
    </location>
</feature>
<comment type="caution">
    <text evidence="4">The sequence shown here is derived from an EMBL/GenBank/DDBJ whole genome shotgun (WGS) entry which is preliminary data.</text>
</comment>